<dbReference type="RefSeq" id="WP_345348530.1">
    <property type="nucleotide sequence ID" value="NZ_BAABFB010000059.1"/>
</dbReference>
<dbReference type="EMBL" id="BAABFB010000059">
    <property type="protein sequence ID" value="GAA4484530.1"/>
    <property type="molecule type" value="Genomic_DNA"/>
</dbReference>
<name>A0ABP8PDL2_9NOCA</name>
<reference evidence="2" key="1">
    <citation type="journal article" date="2019" name="Int. J. Syst. Evol. Microbiol.">
        <title>The Global Catalogue of Microorganisms (GCM) 10K type strain sequencing project: providing services to taxonomists for standard genome sequencing and annotation.</title>
        <authorList>
            <consortium name="The Broad Institute Genomics Platform"/>
            <consortium name="The Broad Institute Genome Sequencing Center for Infectious Disease"/>
            <person name="Wu L."/>
            <person name="Ma J."/>
        </authorList>
    </citation>
    <scope>NUCLEOTIDE SEQUENCE [LARGE SCALE GENOMIC DNA]</scope>
    <source>
        <strain evidence="2">JCM 32206</strain>
    </source>
</reference>
<comment type="caution">
    <text evidence="1">The sequence shown here is derived from an EMBL/GenBank/DDBJ whole genome shotgun (WGS) entry which is preliminary data.</text>
</comment>
<proteinExistence type="predicted"/>
<protein>
    <submittedName>
        <fullName evidence="1">Uncharacterized protein</fullName>
    </submittedName>
</protein>
<keyword evidence="2" id="KW-1185">Reference proteome</keyword>
<sequence length="162" mass="17273">MGAGQDGCAVYWVDPRMPGAQLDPIVYDDEIVLDVRGQDSVVTLTHETDVLRVRSTVDAVSFASTRSDEIGAGIDEGVPFHWVVAVGDRLVVCVGDDEERVFVSAADLGSWMELDRPTGLVAGTVLVSGPGGLCAGYDWSSGAVRLWQVSEFPRLTAGAHPR</sequence>
<evidence type="ECO:0000313" key="1">
    <source>
        <dbReference type="EMBL" id="GAA4484530.1"/>
    </source>
</evidence>
<organism evidence="1 2">
    <name type="scientific">Rhodococcus olei</name>
    <dbReference type="NCBI Taxonomy" id="2161675"/>
    <lineage>
        <taxon>Bacteria</taxon>
        <taxon>Bacillati</taxon>
        <taxon>Actinomycetota</taxon>
        <taxon>Actinomycetes</taxon>
        <taxon>Mycobacteriales</taxon>
        <taxon>Nocardiaceae</taxon>
        <taxon>Rhodococcus</taxon>
    </lineage>
</organism>
<gene>
    <name evidence="1" type="ORF">GCM10023094_37910</name>
</gene>
<accession>A0ABP8PDL2</accession>
<dbReference type="Proteomes" id="UP001501183">
    <property type="component" value="Unassembled WGS sequence"/>
</dbReference>
<evidence type="ECO:0000313" key="2">
    <source>
        <dbReference type="Proteomes" id="UP001501183"/>
    </source>
</evidence>